<sequence length="113" mass="12499">MKQKMDSDTLDALVAAPQHHKLLFENESVRVLDTRIGPGETTALHTHCWAGTLYVLSWSDFVRRDGNGMVILDSRIMSAVLPGTALWSAPLPPHTLENVGNAELRVIAVELKR</sequence>
<protein>
    <recommendedName>
        <fullName evidence="2">Cupin</fullName>
    </recommendedName>
</protein>
<dbReference type="EMBL" id="CP121196">
    <property type="protein sequence ID" value="XBH16692.1"/>
    <property type="molecule type" value="Genomic_DNA"/>
</dbReference>
<dbReference type="InterPro" id="IPR014710">
    <property type="entry name" value="RmlC-like_jellyroll"/>
</dbReference>
<reference evidence="1" key="1">
    <citation type="submission" date="2023-03" db="EMBL/GenBank/DDBJ databases">
        <title>Edaphobacter sp.</title>
        <authorList>
            <person name="Huber K.J."/>
            <person name="Papendorf J."/>
            <person name="Pilke C."/>
            <person name="Bunk B."/>
            <person name="Sproeer C."/>
            <person name="Pester M."/>
        </authorList>
    </citation>
    <scope>NUCLEOTIDE SEQUENCE</scope>
    <source>
        <strain evidence="1">DSM 110680</strain>
    </source>
</reference>
<dbReference type="SUPFAM" id="SSF51182">
    <property type="entry name" value="RmlC-like cupins"/>
    <property type="match status" value="1"/>
</dbReference>
<evidence type="ECO:0000313" key="1">
    <source>
        <dbReference type="EMBL" id="XBH16692.1"/>
    </source>
</evidence>
<gene>
    <name evidence="1" type="ORF">P8935_19220</name>
</gene>
<dbReference type="AlphaFoldDB" id="A0AAU7DHA3"/>
<proteinExistence type="predicted"/>
<name>A0AAU7DHA3_9BACT</name>
<accession>A0AAU7DHA3</accession>
<organism evidence="1">
    <name type="scientific">Telmatobacter sp. DSM 110680</name>
    <dbReference type="NCBI Taxonomy" id="3036704"/>
    <lineage>
        <taxon>Bacteria</taxon>
        <taxon>Pseudomonadati</taxon>
        <taxon>Acidobacteriota</taxon>
        <taxon>Terriglobia</taxon>
        <taxon>Terriglobales</taxon>
        <taxon>Acidobacteriaceae</taxon>
        <taxon>Telmatobacter</taxon>
    </lineage>
</organism>
<dbReference type="InterPro" id="IPR011051">
    <property type="entry name" value="RmlC_Cupin_sf"/>
</dbReference>
<dbReference type="RefSeq" id="WP_348261921.1">
    <property type="nucleotide sequence ID" value="NZ_CP121196.1"/>
</dbReference>
<evidence type="ECO:0008006" key="2">
    <source>
        <dbReference type="Google" id="ProtNLM"/>
    </source>
</evidence>
<dbReference type="Gene3D" id="2.60.120.10">
    <property type="entry name" value="Jelly Rolls"/>
    <property type="match status" value="1"/>
</dbReference>